<accession>A0ABW4R739</accession>
<evidence type="ECO:0000256" key="3">
    <source>
        <dbReference type="ARBA" id="ARBA00022475"/>
    </source>
</evidence>
<evidence type="ECO:0000256" key="6">
    <source>
        <dbReference type="ARBA" id="ARBA00023136"/>
    </source>
</evidence>
<proteinExistence type="inferred from homology"/>
<evidence type="ECO:0000256" key="4">
    <source>
        <dbReference type="ARBA" id="ARBA00022692"/>
    </source>
</evidence>
<evidence type="ECO:0000256" key="1">
    <source>
        <dbReference type="ARBA" id="ARBA00004651"/>
    </source>
</evidence>
<name>A0ABW4R739_9RHOB</name>
<evidence type="ECO:0000313" key="10">
    <source>
        <dbReference type="Proteomes" id="UP001597213"/>
    </source>
</evidence>
<evidence type="ECO:0000256" key="2">
    <source>
        <dbReference type="ARBA" id="ARBA00022448"/>
    </source>
</evidence>
<feature type="transmembrane region" description="Helical" evidence="7">
    <location>
        <begin position="59"/>
        <end position="77"/>
    </location>
</feature>
<organism evidence="9 10">
    <name type="scientific">Paracoccus pacificus</name>
    <dbReference type="NCBI Taxonomy" id="1463598"/>
    <lineage>
        <taxon>Bacteria</taxon>
        <taxon>Pseudomonadati</taxon>
        <taxon>Pseudomonadota</taxon>
        <taxon>Alphaproteobacteria</taxon>
        <taxon>Rhodobacterales</taxon>
        <taxon>Paracoccaceae</taxon>
        <taxon>Paracoccus</taxon>
    </lineage>
</organism>
<reference evidence="10" key="1">
    <citation type="journal article" date="2019" name="Int. J. Syst. Evol. Microbiol.">
        <title>The Global Catalogue of Microorganisms (GCM) 10K type strain sequencing project: providing services to taxonomists for standard genome sequencing and annotation.</title>
        <authorList>
            <consortium name="The Broad Institute Genomics Platform"/>
            <consortium name="The Broad Institute Genome Sequencing Center for Infectious Disease"/>
            <person name="Wu L."/>
            <person name="Ma J."/>
        </authorList>
    </citation>
    <scope>NUCLEOTIDE SEQUENCE [LARGE SCALE GENOMIC DNA]</scope>
    <source>
        <strain evidence="10">CCUG 56029</strain>
    </source>
</reference>
<feature type="transmembrane region" description="Helical" evidence="7">
    <location>
        <begin position="7"/>
        <end position="29"/>
    </location>
</feature>
<keyword evidence="2 7" id="KW-0813">Transport</keyword>
<comment type="similarity">
    <text evidence="7">Belongs to the TRAP transporter small permease family.</text>
</comment>
<dbReference type="InterPro" id="IPR055348">
    <property type="entry name" value="DctQ"/>
</dbReference>
<dbReference type="Proteomes" id="UP001597213">
    <property type="component" value="Unassembled WGS sequence"/>
</dbReference>
<keyword evidence="5 7" id="KW-1133">Transmembrane helix</keyword>
<comment type="caution">
    <text evidence="9">The sequence shown here is derived from an EMBL/GenBank/DDBJ whole genome shotgun (WGS) entry which is preliminary data.</text>
</comment>
<keyword evidence="7" id="KW-0997">Cell inner membrane</keyword>
<dbReference type="RefSeq" id="WP_379142102.1">
    <property type="nucleotide sequence ID" value="NZ_JBHUEN010000021.1"/>
</dbReference>
<keyword evidence="6 7" id="KW-0472">Membrane</keyword>
<comment type="function">
    <text evidence="7">Part of the tripartite ATP-independent periplasmic (TRAP) transport system.</text>
</comment>
<evidence type="ECO:0000313" key="9">
    <source>
        <dbReference type="EMBL" id="MFD1881882.1"/>
    </source>
</evidence>
<feature type="domain" description="Tripartite ATP-independent periplasmic transporters DctQ component" evidence="8">
    <location>
        <begin position="58"/>
        <end position="152"/>
    </location>
</feature>
<dbReference type="EMBL" id="JBHUEN010000021">
    <property type="protein sequence ID" value="MFD1881882.1"/>
    <property type="molecule type" value="Genomic_DNA"/>
</dbReference>
<evidence type="ECO:0000256" key="7">
    <source>
        <dbReference type="RuleBase" id="RU369079"/>
    </source>
</evidence>
<comment type="subunit">
    <text evidence="7">The complex comprises the extracytoplasmic solute receptor protein and the two transmembrane proteins.</text>
</comment>
<feature type="transmembrane region" description="Helical" evidence="7">
    <location>
        <begin position="140"/>
        <end position="162"/>
    </location>
</feature>
<dbReference type="Pfam" id="PF04290">
    <property type="entry name" value="DctQ"/>
    <property type="match status" value="1"/>
</dbReference>
<keyword evidence="4 7" id="KW-0812">Transmembrane</keyword>
<evidence type="ECO:0000256" key="5">
    <source>
        <dbReference type="ARBA" id="ARBA00022989"/>
    </source>
</evidence>
<gene>
    <name evidence="9" type="ORF">ACFSCT_09155</name>
</gene>
<keyword evidence="3" id="KW-1003">Cell membrane</keyword>
<protein>
    <recommendedName>
        <fullName evidence="7">TRAP transporter small permease protein</fullName>
    </recommendedName>
</protein>
<comment type="subcellular location">
    <subcellularLocation>
        <location evidence="7">Cell inner membrane</location>
        <topology evidence="7">Multi-pass membrane protein</topology>
    </subcellularLocation>
    <subcellularLocation>
        <location evidence="1">Cell membrane</location>
        <topology evidence="1">Multi-pass membrane protein</topology>
    </subcellularLocation>
</comment>
<evidence type="ECO:0000259" key="8">
    <source>
        <dbReference type="Pfam" id="PF04290"/>
    </source>
</evidence>
<sequence>MTRLASWVAVIGLSALLAVTGLTILEIVLRSGPVNNLRAGWPGLDDGLRTAGMDGLSDIYGPLAIIAVAACFPAMLANRAAITVRFVADALPWRLREALRLLGDLSLLAMFGLMAWWVSLYTLDLWRSGETTWLIELPRWPAWAVASGCLWISVLVQCGIIAEQAARSFAASEPPPLVIETVE</sequence>
<feature type="transmembrane region" description="Helical" evidence="7">
    <location>
        <begin position="98"/>
        <end position="120"/>
    </location>
</feature>
<keyword evidence="10" id="KW-1185">Reference proteome</keyword>